<dbReference type="eggNOG" id="COG0640">
    <property type="taxonomic scope" value="Bacteria"/>
</dbReference>
<evidence type="ECO:0000313" key="6">
    <source>
        <dbReference type="Proteomes" id="UP000002007"/>
    </source>
</evidence>
<dbReference type="CDD" id="cd00090">
    <property type="entry name" value="HTH_ARSR"/>
    <property type="match status" value="1"/>
</dbReference>
<name>A9WLP3_RENSM</name>
<dbReference type="InterPro" id="IPR011991">
    <property type="entry name" value="ArsR-like_HTH"/>
</dbReference>
<proteinExistence type="predicted"/>
<gene>
    <name evidence="5" type="ordered locus">RSal33209_0067</name>
</gene>
<dbReference type="InterPro" id="IPR051081">
    <property type="entry name" value="HTH_MetalResp_TranReg"/>
</dbReference>
<keyword evidence="3" id="KW-0804">Transcription</keyword>
<dbReference type="PRINTS" id="PR00778">
    <property type="entry name" value="HTHARSR"/>
</dbReference>
<protein>
    <submittedName>
        <fullName evidence="5">Transcriptional regulator, ArsR family</fullName>
    </submittedName>
</protein>
<dbReference type="Pfam" id="PF01022">
    <property type="entry name" value="HTH_5"/>
    <property type="match status" value="1"/>
</dbReference>
<dbReference type="GO" id="GO:0003677">
    <property type="term" value="F:DNA binding"/>
    <property type="evidence" value="ECO:0007669"/>
    <property type="project" value="UniProtKB-KW"/>
</dbReference>
<dbReference type="PROSITE" id="PS50987">
    <property type="entry name" value="HTH_ARSR_2"/>
    <property type="match status" value="1"/>
</dbReference>
<dbReference type="Gene3D" id="1.10.10.10">
    <property type="entry name" value="Winged helix-like DNA-binding domain superfamily/Winged helix DNA-binding domain"/>
    <property type="match status" value="1"/>
</dbReference>
<dbReference type="SMART" id="SM00418">
    <property type="entry name" value="HTH_ARSR"/>
    <property type="match status" value="1"/>
</dbReference>
<dbReference type="HOGENOM" id="CLU_097806_0_3_11"/>
<dbReference type="PANTHER" id="PTHR33154:SF33">
    <property type="entry name" value="TRANSCRIPTIONAL REPRESSOR SDPR"/>
    <property type="match status" value="1"/>
</dbReference>
<dbReference type="InterPro" id="IPR001845">
    <property type="entry name" value="HTH_ArsR_DNA-bd_dom"/>
</dbReference>
<evidence type="ECO:0000259" key="4">
    <source>
        <dbReference type="PROSITE" id="PS50987"/>
    </source>
</evidence>
<feature type="domain" description="HTH arsR-type" evidence="4">
    <location>
        <begin position="15"/>
        <end position="109"/>
    </location>
</feature>
<evidence type="ECO:0000256" key="1">
    <source>
        <dbReference type="ARBA" id="ARBA00023015"/>
    </source>
</evidence>
<dbReference type="AlphaFoldDB" id="A9WLP3"/>
<dbReference type="KEGG" id="rsa:RSal33209_0067"/>
<keyword evidence="2" id="KW-0238">DNA-binding</keyword>
<evidence type="ECO:0000313" key="5">
    <source>
        <dbReference type="EMBL" id="ABY21823.1"/>
    </source>
</evidence>
<dbReference type="STRING" id="288705.RSal33209_0067"/>
<dbReference type="SUPFAM" id="SSF46785">
    <property type="entry name" value="Winged helix' DNA-binding domain"/>
    <property type="match status" value="1"/>
</dbReference>
<sequence length="139" mass="16284">MIIESYIWLCIYMTWSMLTIMRSNSVLEAIAEPTRRRILDAIRTGERSVGDLVEIVGMHQPGISRHLKVLRDSGLVEVRQDAQRRLYRLRAEPLKELDQWLEPYRLEWAGRLDALEQHLERTSQPIRPISNNQSTKESS</sequence>
<dbReference type="Proteomes" id="UP000002007">
    <property type="component" value="Chromosome"/>
</dbReference>
<organism evidence="5 6">
    <name type="scientific">Renibacterium salmoninarum (strain ATCC 33209 / DSM 20767 / JCM 11484 / NBRC 15589 / NCIMB 2235)</name>
    <dbReference type="NCBI Taxonomy" id="288705"/>
    <lineage>
        <taxon>Bacteria</taxon>
        <taxon>Bacillati</taxon>
        <taxon>Actinomycetota</taxon>
        <taxon>Actinomycetes</taxon>
        <taxon>Micrococcales</taxon>
        <taxon>Micrococcaceae</taxon>
        <taxon>Renibacterium</taxon>
    </lineage>
</organism>
<dbReference type="InterPro" id="IPR036390">
    <property type="entry name" value="WH_DNA-bd_sf"/>
</dbReference>
<keyword evidence="1" id="KW-0805">Transcription regulation</keyword>
<dbReference type="EMBL" id="CP000910">
    <property type="protein sequence ID" value="ABY21823.1"/>
    <property type="molecule type" value="Genomic_DNA"/>
</dbReference>
<dbReference type="NCBIfam" id="NF033788">
    <property type="entry name" value="HTH_metalloreg"/>
    <property type="match status" value="1"/>
</dbReference>
<keyword evidence="6" id="KW-1185">Reference proteome</keyword>
<dbReference type="InterPro" id="IPR036388">
    <property type="entry name" value="WH-like_DNA-bd_sf"/>
</dbReference>
<accession>A9WLP3</accession>
<dbReference type="PANTHER" id="PTHR33154">
    <property type="entry name" value="TRANSCRIPTIONAL REGULATOR, ARSR FAMILY"/>
    <property type="match status" value="1"/>
</dbReference>
<dbReference type="GO" id="GO:0003700">
    <property type="term" value="F:DNA-binding transcription factor activity"/>
    <property type="evidence" value="ECO:0007669"/>
    <property type="project" value="InterPro"/>
</dbReference>
<reference evidence="6" key="1">
    <citation type="journal article" date="2008" name="J. Bacteriol.">
        <title>Genome sequence of the fish pathogen Renibacterium salmoninarum suggests reductive evolution away from an environmental Arthrobacter ancestor.</title>
        <authorList>
            <person name="Wiens G.D."/>
            <person name="Rockey D.D."/>
            <person name="Wu Z."/>
            <person name="Chang J."/>
            <person name="Levy R."/>
            <person name="Crane S."/>
            <person name="Chen D.S."/>
            <person name="Capri G.R."/>
            <person name="Burnett J.R."/>
            <person name="Sudheesh P.S."/>
            <person name="Schipma M.J."/>
            <person name="Burd H."/>
            <person name="Bhattacharyya A."/>
            <person name="Rhodes L.D."/>
            <person name="Kaul R."/>
            <person name="Strom M.S."/>
        </authorList>
    </citation>
    <scope>NUCLEOTIDE SEQUENCE [LARGE SCALE GENOMIC DNA]</scope>
    <source>
        <strain evidence="6">ATCC 33209 / DSM 20767 / JCM 11484 / NBRC 15589 / NCIMB 2235</strain>
    </source>
</reference>
<evidence type="ECO:0000256" key="3">
    <source>
        <dbReference type="ARBA" id="ARBA00023163"/>
    </source>
</evidence>
<evidence type="ECO:0000256" key="2">
    <source>
        <dbReference type="ARBA" id="ARBA00023125"/>
    </source>
</evidence>